<dbReference type="Gene3D" id="3.30.70.1520">
    <property type="entry name" value="Heterotetrameric sarcosine oxidase"/>
    <property type="match status" value="1"/>
</dbReference>
<organism evidence="1 2">
    <name type="scientific">Neptunomonas concharum</name>
    <dbReference type="NCBI Taxonomy" id="1031538"/>
    <lineage>
        <taxon>Bacteria</taxon>
        <taxon>Pseudomonadati</taxon>
        <taxon>Pseudomonadota</taxon>
        <taxon>Gammaproteobacteria</taxon>
        <taxon>Oceanospirillales</taxon>
        <taxon>Oceanospirillaceae</taxon>
        <taxon>Neptunomonas</taxon>
    </lineage>
</organism>
<dbReference type="Gene3D" id="3.30.1360.120">
    <property type="entry name" value="Probable tRNA modification gtpase trme, domain 1"/>
    <property type="match status" value="1"/>
</dbReference>
<dbReference type="InterPro" id="IPR007375">
    <property type="entry name" value="SoxG"/>
</dbReference>
<evidence type="ECO:0000313" key="1">
    <source>
        <dbReference type="EMBL" id="QEQ97345.1"/>
    </source>
</evidence>
<gene>
    <name evidence="1" type="ORF">F0U83_11825</name>
</gene>
<dbReference type="Proteomes" id="UP000324760">
    <property type="component" value="Chromosome"/>
</dbReference>
<accession>A0A5P1RDL1</accession>
<sequence>MQQAQSNTDALVHIAIGTHIDQDNRVQGIRVHERPFIGDLQLDADPDNPAFLIAVGEMLGVKQPLSACRLTCLGSLAIVWLSDQHWLVLRLPGEQGSLTTLLQRTFGDDLHLDCNQTGATLLAHLNPAAINYLLSSANTRTFRKQPEAQITTTGTQAIRIESIESNDAFELLVRKGYANQLWDWLSVS</sequence>
<proteinExistence type="predicted"/>
<dbReference type="OrthoDB" id="6117574at2"/>
<dbReference type="InterPro" id="IPR027266">
    <property type="entry name" value="TrmE/GcvT-like"/>
</dbReference>
<evidence type="ECO:0000313" key="2">
    <source>
        <dbReference type="Proteomes" id="UP000324760"/>
    </source>
</evidence>
<dbReference type="RefSeq" id="WP_138987013.1">
    <property type="nucleotide sequence ID" value="NZ_CP043869.1"/>
</dbReference>
<dbReference type="EMBL" id="CP043869">
    <property type="protein sequence ID" value="QEQ97345.1"/>
    <property type="molecule type" value="Genomic_DNA"/>
</dbReference>
<name>A0A5P1RDL1_9GAMM</name>
<protein>
    <recommendedName>
        <fullName evidence="3">Sarcosine oxidase subunit gamma</fullName>
    </recommendedName>
</protein>
<dbReference type="KEGG" id="ncu:F0U83_11825"/>
<evidence type="ECO:0008006" key="3">
    <source>
        <dbReference type="Google" id="ProtNLM"/>
    </source>
</evidence>
<dbReference type="Pfam" id="PF04268">
    <property type="entry name" value="SoxG"/>
    <property type="match status" value="1"/>
</dbReference>
<dbReference type="AlphaFoldDB" id="A0A5P1RDL1"/>
<reference evidence="1 2" key="1">
    <citation type="journal article" date="2019" name="Biochem. Eng. J.">
        <title>Metabolic engineering of the marine bacteria Neptunomonas concharum for the production of acetoin and meso-2,3-butanediol from acetate.</title>
        <authorList>
            <person name="Li W."/>
            <person name="Pu N."/>
            <person name="Liu C.-X."/>
            <person name="Yuan Q.-P."/>
            <person name="Li Z.-J."/>
        </authorList>
    </citation>
    <scope>NUCLEOTIDE SEQUENCE [LARGE SCALE GENOMIC DNA]</scope>
    <source>
        <strain evidence="1 2">JCM17730</strain>
    </source>
</reference>
<keyword evidence="2" id="KW-1185">Reference proteome</keyword>